<accession>A0AAU7KN30</accession>
<dbReference type="NCBIfam" id="TIGR02801">
    <property type="entry name" value="tolR"/>
    <property type="match status" value="1"/>
</dbReference>
<name>A0AAU7KN30_9GAMM</name>
<evidence type="ECO:0000256" key="8">
    <source>
        <dbReference type="ARBA" id="ARBA00023136"/>
    </source>
</evidence>
<dbReference type="GO" id="GO:0015031">
    <property type="term" value="P:protein transport"/>
    <property type="evidence" value="ECO:0007669"/>
    <property type="project" value="InterPro"/>
</dbReference>
<evidence type="ECO:0000256" key="5">
    <source>
        <dbReference type="ARBA" id="ARBA00022618"/>
    </source>
</evidence>
<reference evidence="11" key="1">
    <citation type="submission" date="2022-06" db="EMBL/GenBank/DDBJ databases">
        <title>A novel DMS-producing enzyme.</title>
        <authorList>
            <person name="Zhang Y."/>
        </authorList>
    </citation>
    <scope>NUCLEOTIDE SEQUENCE</scope>
    <source>
        <strain evidence="11">RT37</strain>
    </source>
</reference>
<comment type="subcellular location">
    <subcellularLocation>
        <location evidence="10">Cell inner membrane</location>
        <topology evidence="10">Single-pass membrane protein</topology>
    </subcellularLocation>
    <subcellularLocation>
        <location evidence="1">Cell membrane</location>
        <topology evidence="1">Single-pass membrane protein</topology>
    </subcellularLocation>
</comment>
<dbReference type="HAMAP" id="MF_02203">
    <property type="entry name" value="TolR"/>
    <property type="match status" value="1"/>
</dbReference>
<dbReference type="InterPro" id="IPR003400">
    <property type="entry name" value="ExbD"/>
</dbReference>
<evidence type="ECO:0000313" key="11">
    <source>
        <dbReference type="EMBL" id="XBO72961.1"/>
    </source>
</evidence>
<dbReference type="InterPro" id="IPR014168">
    <property type="entry name" value="Tol-Pal_TolR"/>
</dbReference>
<comment type="subunit">
    <text evidence="10">The Tol-Pal system is composed of five core proteins: the inner membrane proteins TolA, TolQ and TolR, the periplasmic protein TolB and the outer membrane protein Pal. They form a network linking the inner and outer membranes and the peptidoglycan layer.</text>
</comment>
<keyword evidence="6 10" id="KW-0812">Transmembrane</keyword>
<comment type="similarity">
    <text evidence="2 10">Belongs to the ExbD/TolR family.</text>
</comment>
<protein>
    <recommendedName>
        <fullName evidence="10">Tol-Pal system protein TolR</fullName>
    </recommendedName>
</protein>
<sequence>MLGPFNRRGRSKPMGEINVVPFIDVMLVLLVIFMITAPMLTQGVKVDLPQATSEPIEDTEDTDPIIVSVDKEGQYFISLGGDETQVSLDELSDRVVILLERNPGTPVMVRGDRNVSYGQVVTLMSTLQVAGVANVGLISEPPPQDG</sequence>
<feature type="transmembrane region" description="Helical" evidence="10">
    <location>
        <begin position="21"/>
        <end position="40"/>
    </location>
</feature>
<keyword evidence="8 10" id="KW-0472">Membrane</keyword>
<dbReference type="AlphaFoldDB" id="A0AAU7KN30"/>
<dbReference type="GO" id="GO:0022857">
    <property type="term" value="F:transmembrane transporter activity"/>
    <property type="evidence" value="ECO:0007669"/>
    <property type="project" value="InterPro"/>
</dbReference>
<evidence type="ECO:0000256" key="4">
    <source>
        <dbReference type="ARBA" id="ARBA00022519"/>
    </source>
</evidence>
<dbReference type="PANTHER" id="PTHR30558">
    <property type="entry name" value="EXBD MEMBRANE COMPONENT OF PMF-DRIVEN MACROMOLECULE IMPORT SYSTEM"/>
    <property type="match status" value="1"/>
</dbReference>
<proteinExistence type="inferred from homology"/>
<keyword evidence="4 10" id="KW-0997">Cell inner membrane</keyword>
<keyword evidence="7 10" id="KW-1133">Transmembrane helix</keyword>
<keyword evidence="5 10" id="KW-0132">Cell division</keyword>
<dbReference type="RefSeq" id="WP_108133603.1">
    <property type="nucleotide sequence ID" value="NZ_CP098827.1"/>
</dbReference>
<organism evidence="11">
    <name type="scientific">Halomonas sp. RT37</name>
    <dbReference type="NCBI Taxonomy" id="2950872"/>
    <lineage>
        <taxon>Bacteria</taxon>
        <taxon>Pseudomonadati</taxon>
        <taxon>Pseudomonadota</taxon>
        <taxon>Gammaproteobacteria</taxon>
        <taxon>Oceanospirillales</taxon>
        <taxon>Halomonadaceae</taxon>
        <taxon>Halomonas</taxon>
    </lineage>
</organism>
<keyword evidence="3 10" id="KW-1003">Cell membrane</keyword>
<dbReference type="Gene3D" id="3.30.420.270">
    <property type="match status" value="1"/>
</dbReference>
<evidence type="ECO:0000256" key="3">
    <source>
        <dbReference type="ARBA" id="ARBA00022475"/>
    </source>
</evidence>
<dbReference type="GO" id="GO:0051301">
    <property type="term" value="P:cell division"/>
    <property type="evidence" value="ECO:0007669"/>
    <property type="project" value="UniProtKB-UniRule"/>
</dbReference>
<evidence type="ECO:0000256" key="9">
    <source>
        <dbReference type="ARBA" id="ARBA00023306"/>
    </source>
</evidence>
<dbReference type="GO" id="GO:0005886">
    <property type="term" value="C:plasma membrane"/>
    <property type="evidence" value="ECO:0007669"/>
    <property type="project" value="UniProtKB-SubCell"/>
</dbReference>
<evidence type="ECO:0000256" key="10">
    <source>
        <dbReference type="HAMAP-Rule" id="MF_02203"/>
    </source>
</evidence>
<keyword evidence="9 10" id="KW-0131">Cell cycle</keyword>
<comment type="function">
    <text evidence="10">Part of the Tol-Pal system, which plays a role in outer membrane invagination during cell division and is important for maintaining outer membrane integrity.</text>
</comment>
<evidence type="ECO:0000256" key="2">
    <source>
        <dbReference type="ARBA" id="ARBA00005811"/>
    </source>
</evidence>
<gene>
    <name evidence="10 11" type="primary">tolR</name>
    <name evidence="11" type="ORF">NFG58_09795</name>
</gene>
<evidence type="ECO:0000256" key="7">
    <source>
        <dbReference type="ARBA" id="ARBA00022989"/>
    </source>
</evidence>
<dbReference type="Pfam" id="PF02472">
    <property type="entry name" value="ExbD"/>
    <property type="match status" value="1"/>
</dbReference>
<dbReference type="EMBL" id="CP098827">
    <property type="protein sequence ID" value="XBO72961.1"/>
    <property type="molecule type" value="Genomic_DNA"/>
</dbReference>
<evidence type="ECO:0000256" key="1">
    <source>
        <dbReference type="ARBA" id="ARBA00004162"/>
    </source>
</evidence>
<evidence type="ECO:0000256" key="6">
    <source>
        <dbReference type="ARBA" id="ARBA00022692"/>
    </source>
</evidence>
<dbReference type="PANTHER" id="PTHR30558:SF7">
    <property type="entry name" value="TOL-PAL SYSTEM PROTEIN TOLR"/>
    <property type="match status" value="1"/>
</dbReference>